<dbReference type="Proteomes" id="UP000789702">
    <property type="component" value="Unassembled WGS sequence"/>
</dbReference>
<comment type="caution">
    <text evidence="1">The sequence shown here is derived from an EMBL/GenBank/DDBJ whole genome shotgun (WGS) entry which is preliminary data.</text>
</comment>
<evidence type="ECO:0000313" key="2">
    <source>
        <dbReference type="Proteomes" id="UP000789702"/>
    </source>
</evidence>
<name>A0ACA9LZD5_9GLOM</name>
<keyword evidence="2" id="KW-1185">Reference proteome</keyword>
<protein>
    <submittedName>
        <fullName evidence="1">5049_t:CDS:1</fullName>
    </submittedName>
</protein>
<evidence type="ECO:0000313" key="1">
    <source>
        <dbReference type="EMBL" id="CAG8555096.1"/>
    </source>
</evidence>
<gene>
    <name evidence="1" type="ORF">DHETER_LOCUS5398</name>
</gene>
<organism evidence="1 2">
    <name type="scientific">Dentiscutata heterogama</name>
    <dbReference type="NCBI Taxonomy" id="1316150"/>
    <lineage>
        <taxon>Eukaryota</taxon>
        <taxon>Fungi</taxon>
        <taxon>Fungi incertae sedis</taxon>
        <taxon>Mucoromycota</taxon>
        <taxon>Glomeromycotina</taxon>
        <taxon>Glomeromycetes</taxon>
        <taxon>Diversisporales</taxon>
        <taxon>Gigasporaceae</taxon>
        <taxon>Dentiscutata</taxon>
    </lineage>
</organism>
<sequence length="160" mass="17716">SVVVEVRIEETTYIKGLILEVDIVEMLRSSGLEVIHPEETKVSHDYIVAQDFIQEVSSGFTDEETIEVVDVLTTNTTIEVELAHLFLKISEKVRPKVPLEQNGVVNHVSNTDSTNIISRADMTKKTSPIAQASAPPIFEPEVDGCQEEIAIRKYGNLPGI</sequence>
<accession>A0ACA9LZD5</accession>
<dbReference type="EMBL" id="CAJVPU010005981">
    <property type="protein sequence ID" value="CAG8555096.1"/>
    <property type="molecule type" value="Genomic_DNA"/>
</dbReference>
<feature type="non-terminal residue" evidence="1">
    <location>
        <position position="1"/>
    </location>
</feature>
<reference evidence="1" key="1">
    <citation type="submission" date="2021-06" db="EMBL/GenBank/DDBJ databases">
        <authorList>
            <person name="Kallberg Y."/>
            <person name="Tangrot J."/>
            <person name="Rosling A."/>
        </authorList>
    </citation>
    <scope>NUCLEOTIDE SEQUENCE</scope>
    <source>
        <strain evidence="1">IL203A</strain>
    </source>
</reference>
<proteinExistence type="predicted"/>